<feature type="non-terminal residue" evidence="1">
    <location>
        <position position="1"/>
    </location>
</feature>
<comment type="caution">
    <text evidence="1">The sequence shown here is derived from an EMBL/GenBank/DDBJ whole genome shotgun (WGS) entry which is preliminary data.</text>
</comment>
<gene>
    <name evidence="1" type="ORF">S01H1_52699</name>
</gene>
<dbReference type="EMBL" id="BARS01034080">
    <property type="protein sequence ID" value="GAG18185.1"/>
    <property type="molecule type" value="Genomic_DNA"/>
</dbReference>
<reference evidence="1" key="1">
    <citation type="journal article" date="2014" name="Front. Microbiol.">
        <title>High frequency of phylogenetically diverse reductive dehalogenase-homologous genes in deep subseafloor sedimentary metagenomes.</title>
        <authorList>
            <person name="Kawai M."/>
            <person name="Futagami T."/>
            <person name="Toyoda A."/>
            <person name="Takaki Y."/>
            <person name="Nishi S."/>
            <person name="Hori S."/>
            <person name="Arai W."/>
            <person name="Tsubouchi T."/>
            <person name="Morono Y."/>
            <person name="Uchiyama I."/>
            <person name="Ito T."/>
            <person name="Fujiyama A."/>
            <person name="Inagaki F."/>
            <person name="Takami H."/>
        </authorList>
    </citation>
    <scope>NUCLEOTIDE SEQUENCE</scope>
    <source>
        <strain evidence="1">Expedition CK06-06</strain>
    </source>
</reference>
<name>X0VIU3_9ZZZZ</name>
<evidence type="ECO:0000313" key="1">
    <source>
        <dbReference type="EMBL" id="GAG18185.1"/>
    </source>
</evidence>
<proteinExistence type="predicted"/>
<sequence>DEFTQLRQEMHLAIEEATGVPVKTQEWIDRTYPVTGKRFTDYFHLDVQQQALLYQWESYRRYQGITTPLYPSSWQALDIKISDYYAELEKVYNDARYYGVYEDGALIRQSMVDINQQLIDGTIGPSQWRSLRSDMQGGLSEAVRILGESPAYKDVPKSFDERAALLEERGIVTPTKTPDQELLYYYYELKPELKYNWESDRMELDFDRYYAHIDILLESLSPTHRERLLQRIQNDWTPMEILYWEYSRNYARPYRNLRA</sequence>
<feature type="non-terminal residue" evidence="1">
    <location>
        <position position="259"/>
    </location>
</feature>
<dbReference type="AlphaFoldDB" id="X0VIU3"/>
<organism evidence="1">
    <name type="scientific">marine sediment metagenome</name>
    <dbReference type="NCBI Taxonomy" id="412755"/>
    <lineage>
        <taxon>unclassified sequences</taxon>
        <taxon>metagenomes</taxon>
        <taxon>ecological metagenomes</taxon>
    </lineage>
</organism>
<protein>
    <submittedName>
        <fullName evidence="1">Uncharacterized protein</fullName>
    </submittedName>
</protein>
<accession>X0VIU3</accession>